<evidence type="ECO:0000259" key="3">
    <source>
        <dbReference type="SMART" id="SM00458"/>
    </source>
</evidence>
<gene>
    <name evidence="4" type="ORF">WCD74_21695</name>
</gene>
<dbReference type="InterPro" id="IPR000772">
    <property type="entry name" value="Ricin_B_lectin"/>
</dbReference>
<evidence type="ECO:0000313" key="5">
    <source>
        <dbReference type="Proteomes" id="UP001385809"/>
    </source>
</evidence>
<dbReference type="SMART" id="SM00458">
    <property type="entry name" value="RICIN"/>
    <property type="match status" value="1"/>
</dbReference>
<dbReference type="RefSeq" id="WP_337696966.1">
    <property type="nucleotide sequence ID" value="NZ_JBBEGN010000012.1"/>
</dbReference>
<feature type="signal peptide" evidence="2">
    <location>
        <begin position="1"/>
        <end position="25"/>
    </location>
</feature>
<reference evidence="4 5" key="1">
    <citation type="submission" date="2024-03" db="EMBL/GenBank/DDBJ databases">
        <title>Actinomycetospora sp. OC33-EN08, a novel actinomycete isolated from wild orchid (Aerides multiflora).</title>
        <authorList>
            <person name="Suriyachadkun C."/>
        </authorList>
    </citation>
    <scope>NUCLEOTIDE SEQUENCE [LARGE SCALE GENOMIC DNA]</scope>
    <source>
        <strain evidence="4 5">OC33-EN08</strain>
    </source>
</reference>
<dbReference type="PROSITE" id="PS50231">
    <property type="entry name" value="RICIN_B_LECTIN"/>
    <property type="match status" value="1"/>
</dbReference>
<feature type="chain" id="PRO_5046867188" evidence="2">
    <location>
        <begin position="26"/>
        <end position="460"/>
    </location>
</feature>
<keyword evidence="4" id="KW-0456">Lyase</keyword>
<evidence type="ECO:0000256" key="2">
    <source>
        <dbReference type="SAM" id="SignalP"/>
    </source>
</evidence>
<dbReference type="EMBL" id="JBBEGN010000012">
    <property type="protein sequence ID" value="MEJ2870399.1"/>
    <property type="molecule type" value="Genomic_DNA"/>
</dbReference>
<name>A0ABU8MSV3_9PSEU</name>
<protein>
    <submittedName>
        <fullName evidence="4">Heparin lyase I family protein</fullName>
    </submittedName>
</protein>
<evidence type="ECO:0000313" key="4">
    <source>
        <dbReference type="EMBL" id="MEJ2870399.1"/>
    </source>
</evidence>
<organism evidence="4 5">
    <name type="scientific">Actinomycetospora aurantiaca</name>
    <dbReference type="NCBI Taxonomy" id="3129233"/>
    <lineage>
        <taxon>Bacteria</taxon>
        <taxon>Bacillati</taxon>
        <taxon>Actinomycetota</taxon>
        <taxon>Actinomycetes</taxon>
        <taxon>Pseudonocardiales</taxon>
        <taxon>Pseudonocardiaceae</taxon>
        <taxon>Actinomycetospora</taxon>
    </lineage>
</organism>
<feature type="domain" description="Ricin B lectin" evidence="3">
    <location>
        <begin position="29"/>
        <end position="154"/>
    </location>
</feature>
<dbReference type="SUPFAM" id="SSF50370">
    <property type="entry name" value="Ricin B-like lectins"/>
    <property type="match status" value="1"/>
</dbReference>
<dbReference type="InterPro" id="IPR025975">
    <property type="entry name" value="Polysacc_lyase"/>
</dbReference>
<dbReference type="Gene3D" id="2.60.120.200">
    <property type="match status" value="1"/>
</dbReference>
<dbReference type="Gene3D" id="2.80.10.50">
    <property type="match status" value="1"/>
</dbReference>
<sequence>MVLAAVGALALLVGLIVGGTAPASAATVTGPIANVAGGCMENANNATTTNNAQWLNYCGTNAGQQWSRWSDGTIRVQGRCIDTLGGATGNGTRVVLVVCSTTSTSQKWTIQASGVVQNQKSRTCLGPQNNRIAARVVITIATCVNTNAQKWRVPALSTPGTTTTVPPTTTTTVPPVTTTTTVPPVTTTTTTVPPVTTTTTTVPPVTTTTTVPPVTTTTTAPPTTTTTTSTSLPPQTTQTWDSNFTSSGFGRFDDTPWNNVGASAPVIVNSPVTSGARAAQFTMPGGGTRTEIVPTTASFTEGQDRWFKFSFFLPTDFPTQVNTWQLLTQWKNDGTGSPPLELSVRDGNLNLSGGWGHPTGPKLFGQVLGPAVTGQRTDLVVHIFFSRDPAKGVVDIWNNGAPVLSGYKPAGGTLYPTSSGTASVGSYWKMGIYRDSAITLPARYTIESARIGNTRATVGG</sequence>
<proteinExistence type="predicted"/>
<keyword evidence="2" id="KW-0732">Signal</keyword>
<dbReference type="Pfam" id="PF00652">
    <property type="entry name" value="Ricin_B_lectin"/>
    <property type="match status" value="1"/>
</dbReference>
<comment type="caution">
    <text evidence="4">The sequence shown here is derived from an EMBL/GenBank/DDBJ whole genome shotgun (WGS) entry which is preliminary data.</text>
</comment>
<dbReference type="Proteomes" id="UP001385809">
    <property type="component" value="Unassembled WGS sequence"/>
</dbReference>
<accession>A0ABU8MSV3</accession>
<dbReference type="GO" id="GO:0016829">
    <property type="term" value="F:lyase activity"/>
    <property type="evidence" value="ECO:0007669"/>
    <property type="project" value="UniProtKB-KW"/>
</dbReference>
<keyword evidence="5" id="KW-1185">Reference proteome</keyword>
<dbReference type="Pfam" id="PF14099">
    <property type="entry name" value="Polysacc_lyase"/>
    <property type="match status" value="1"/>
</dbReference>
<evidence type="ECO:0000256" key="1">
    <source>
        <dbReference type="SAM" id="MobiDB-lite"/>
    </source>
</evidence>
<feature type="region of interest" description="Disordered" evidence="1">
    <location>
        <begin position="158"/>
        <end position="238"/>
    </location>
</feature>
<dbReference type="InterPro" id="IPR035992">
    <property type="entry name" value="Ricin_B-like_lectins"/>
</dbReference>